<evidence type="ECO:0000313" key="2">
    <source>
        <dbReference type="EMBL" id="OGD75499.1"/>
    </source>
</evidence>
<dbReference type="EMBL" id="MFAF01000070">
    <property type="protein sequence ID" value="OGD75499.1"/>
    <property type="molecule type" value="Genomic_DNA"/>
</dbReference>
<reference evidence="2 3" key="1">
    <citation type="journal article" date="2016" name="Nat. Commun.">
        <title>Thousands of microbial genomes shed light on interconnected biogeochemical processes in an aquifer system.</title>
        <authorList>
            <person name="Anantharaman K."/>
            <person name="Brown C.T."/>
            <person name="Hug L.A."/>
            <person name="Sharon I."/>
            <person name="Castelle C.J."/>
            <person name="Probst A.J."/>
            <person name="Thomas B.C."/>
            <person name="Singh A."/>
            <person name="Wilkins M.J."/>
            <person name="Karaoz U."/>
            <person name="Brodie E.L."/>
            <person name="Williams K.H."/>
            <person name="Hubbard S.S."/>
            <person name="Banfield J.F."/>
        </authorList>
    </citation>
    <scope>NUCLEOTIDE SEQUENCE [LARGE SCALE GENOMIC DNA]</scope>
</reference>
<protein>
    <submittedName>
        <fullName evidence="2">Uncharacterized protein</fullName>
    </submittedName>
</protein>
<accession>A0A1F5F788</accession>
<comment type="caution">
    <text evidence="2">The sequence shown here is derived from an EMBL/GenBank/DDBJ whole genome shotgun (WGS) entry which is preliminary data.</text>
</comment>
<proteinExistence type="predicted"/>
<sequence length="372" mass="41600">MAFRRHEFAKLRSNAEKALKTLQKRDPDGEKRLLEDRDGFGAAVAELVGIREWSNVRLDPRVIADYIASKKPPEKGKEEAMAEYIGTCLDEIVDDQARMGLTVIALSAQVNLVGRNEDRAAWMNLVMLNLLTNPEVKPRSIPILHHLFWLNYGDYVFQRNVMGFVAQVLDPDLLQGEAFREALVQDWEAEAIELGGLAESLDVKPEDVAVKVCETTRLTTLAAERFEGFVPDDEVVERTLDVISDQSVELMRAALDNRAKREELEAAAAGLVRQVATEVARAFQAKEYLEHLERALTELEASDAGTLPRELARRARRVLGSLPTRFNPLFDALLIHGVRRMAARDYHESAEKGAEPTEVPGGKEKPEPAPDV</sequence>
<gene>
    <name evidence="2" type="ORF">A2Y64_02580</name>
</gene>
<dbReference type="Proteomes" id="UP000177187">
    <property type="component" value="Unassembled WGS sequence"/>
</dbReference>
<evidence type="ECO:0000256" key="1">
    <source>
        <dbReference type="SAM" id="MobiDB-lite"/>
    </source>
</evidence>
<dbReference type="AlphaFoldDB" id="A0A1F5F788"/>
<evidence type="ECO:0000313" key="3">
    <source>
        <dbReference type="Proteomes" id="UP000177187"/>
    </source>
</evidence>
<organism evidence="2 3">
    <name type="scientific">Candidatus Coatesbacteria bacterium RBG_13_66_14</name>
    <dbReference type="NCBI Taxonomy" id="1817816"/>
    <lineage>
        <taxon>Bacteria</taxon>
        <taxon>Candidatus Coatesiibacteriota</taxon>
    </lineage>
</organism>
<name>A0A1F5F788_9BACT</name>
<feature type="region of interest" description="Disordered" evidence="1">
    <location>
        <begin position="346"/>
        <end position="372"/>
    </location>
</feature>
<dbReference type="STRING" id="1817816.A2Y64_02580"/>